<name>A0A074ZNQ7_OPIVI</name>
<dbReference type="GeneID" id="20318699"/>
<dbReference type="AlphaFoldDB" id="A0A074ZNQ7"/>
<sequence length="126" mass="14666">MCSRVLPEALYNSFTRKISARVDPAIVRAVCVDHTKILAKVTIRRLPSEGELLTREEQAGFHNDHVHNIFTTEQNIMPRGTHQQRTIRLTVELMNPTDSFGVHFDERRSSQILKHPQSDIWCEFWL</sequence>
<evidence type="ECO:0000313" key="1">
    <source>
        <dbReference type="EMBL" id="KER28731.1"/>
    </source>
</evidence>
<organism evidence="1 2">
    <name type="scientific">Opisthorchis viverrini</name>
    <name type="common">Southeast Asian liver fluke</name>
    <dbReference type="NCBI Taxonomy" id="6198"/>
    <lineage>
        <taxon>Eukaryota</taxon>
        <taxon>Metazoa</taxon>
        <taxon>Spiralia</taxon>
        <taxon>Lophotrochozoa</taxon>
        <taxon>Platyhelminthes</taxon>
        <taxon>Trematoda</taxon>
        <taxon>Digenea</taxon>
        <taxon>Opisthorchiida</taxon>
        <taxon>Opisthorchiata</taxon>
        <taxon>Opisthorchiidae</taxon>
        <taxon>Opisthorchis</taxon>
    </lineage>
</organism>
<protein>
    <submittedName>
        <fullName evidence="1">Uncharacterized protein</fullName>
    </submittedName>
</protein>
<dbReference type="EMBL" id="KL596693">
    <property type="protein sequence ID" value="KER28731.1"/>
    <property type="molecule type" value="Genomic_DNA"/>
</dbReference>
<dbReference type="KEGG" id="ovi:T265_04517"/>
<reference evidence="1 2" key="1">
    <citation type="submission" date="2013-11" db="EMBL/GenBank/DDBJ databases">
        <title>Opisthorchis viverrini - life in the bile duct.</title>
        <authorList>
            <person name="Young N.D."/>
            <person name="Nagarajan N."/>
            <person name="Lin S.J."/>
            <person name="Korhonen P.K."/>
            <person name="Jex A.R."/>
            <person name="Hall R.S."/>
            <person name="Safavi-Hemami H."/>
            <person name="Kaewkong W."/>
            <person name="Bertrand D."/>
            <person name="Gao S."/>
            <person name="Seet Q."/>
            <person name="Wongkham S."/>
            <person name="Teh B.T."/>
            <person name="Wongkham C."/>
            <person name="Intapan P.M."/>
            <person name="Maleewong W."/>
            <person name="Yang X."/>
            <person name="Hu M."/>
            <person name="Wang Z."/>
            <person name="Hofmann A."/>
            <person name="Sternberg P.W."/>
            <person name="Tan P."/>
            <person name="Wang J."/>
            <person name="Gasser R.B."/>
        </authorList>
    </citation>
    <scope>NUCLEOTIDE SEQUENCE [LARGE SCALE GENOMIC DNA]</scope>
</reference>
<gene>
    <name evidence="1" type="ORF">T265_04517</name>
</gene>
<dbReference type="Proteomes" id="UP000054324">
    <property type="component" value="Unassembled WGS sequence"/>
</dbReference>
<evidence type="ECO:0000313" key="2">
    <source>
        <dbReference type="Proteomes" id="UP000054324"/>
    </source>
</evidence>
<accession>A0A074ZNQ7</accession>
<dbReference type="CTD" id="20318699"/>
<keyword evidence="2" id="KW-1185">Reference proteome</keyword>
<dbReference type="RefSeq" id="XP_009167536.1">
    <property type="nucleotide sequence ID" value="XM_009169272.1"/>
</dbReference>
<proteinExistence type="predicted"/>